<dbReference type="AlphaFoldDB" id="A0AA39IAH0"/>
<gene>
    <name evidence="1" type="ORF">QR680_014431</name>
</gene>
<accession>A0AA39IAH0</accession>
<keyword evidence="2" id="KW-1185">Reference proteome</keyword>
<protein>
    <submittedName>
        <fullName evidence="1">Uncharacterized protein</fullName>
    </submittedName>
</protein>
<dbReference type="Proteomes" id="UP001175271">
    <property type="component" value="Unassembled WGS sequence"/>
</dbReference>
<evidence type="ECO:0000313" key="1">
    <source>
        <dbReference type="EMBL" id="KAK0419966.1"/>
    </source>
</evidence>
<name>A0AA39IAH0_9BILA</name>
<organism evidence="1 2">
    <name type="scientific">Steinernema hermaphroditum</name>
    <dbReference type="NCBI Taxonomy" id="289476"/>
    <lineage>
        <taxon>Eukaryota</taxon>
        <taxon>Metazoa</taxon>
        <taxon>Ecdysozoa</taxon>
        <taxon>Nematoda</taxon>
        <taxon>Chromadorea</taxon>
        <taxon>Rhabditida</taxon>
        <taxon>Tylenchina</taxon>
        <taxon>Panagrolaimomorpha</taxon>
        <taxon>Strongyloidoidea</taxon>
        <taxon>Steinernematidae</taxon>
        <taxon>Steinernema</taxon>
    </lineage>
</organism>
<proteinExistence type="predicted"/>
<comment type="caution">
    <text evidence="1">The sequence shown here is derived from an EMBL/GenBank/DDBJ whole genome shotgun (WGS) entry which is preliminary data.</text>
</comment>
<sequence>MNGGDCVAIGGSAPLSSSGVCQSSSSPGGDDKCLCCCCAASSSSESARCTRRSHKKPVKPLSDAAVADSVRKKREAAASSSISCCTFLCASKGPNRRRSCVLSPTTPEYGSATTPTWDPGTLPDKITHPAVSKMAEQQLLLAVDNSSSVTFRLYSGVVSMSQISSYRSKSICATF</sequence>
<dbReference type="EMBL" id="JAUCMV010000002">
    <property type="protein sequence ID" value="KAK0419966.1"/>
    <property type="molecule type" value="Genomic_DNA"/>
</dbReference>
<reference evidence="1" key="1">
    <citation type="submission" date="2023-06" db="EMBL/GenBank/DDBJ databases">
        <title>Genomic analysis of the entomopathogenic nematode Steinernema hermaphroditum.</title>
        <authorList>
            <person name="Schwarz E.M."/>
            <person name="Heppert J.K."/>
            <person name="Baniya A."/>
            <person name="Schwartz H.T."/>
            <person name="Tan C.-H."/>
            <person name="Antoshechkin I."/>
            <person name="Sternberg P.W."/>
            <person name="Goodrich-Blair H."/>
            <person name="Dillman A.R."/>
        </authorList>
    </citation>
    <scope>NUCLEOTIDE SEQUENCE</scope>
    <source>
        <strain evidence="1">PS9179</strain>
        <tissue evidence="1">Whole animal</tissue>
    </source>
</reference>
<evidence type="ECO:0000313" key="2">
    <source>
        <dbReference type="Proteomes" id="UP001175271"/>
    </source>
</evidence>